<name>A0A511R4C6_9DEIN</name>
<dbReference type="Gene3D" id="1.25.40.10">
    <property type="entry name" value="Tetratricopeptide repeat domain"/>
    <property type="match status" value="2"/>
</dbReference>
<evidence type="ECO:0000256" key="1">
    <source>
        <dbReference type="SAM" id="SignalP"/>
    </source>
</evidence>
<comment type="caution">
    <text evidence="2">The sequence shown here is derived from an EMBL/GenBank/DDBJ whole genome shotgun (WGS) entry which is preliminary data.</text>
</comment>
<evidence type="ECO:0000313" key="3">
    <source>
        <dbReference type="Proteomes" id="UP000321197"/>
    </source>
</evidence>
<dbReference type="InterPro" id="IPR011990">
    <property type="entry name" value="TPR-like_helical_dom_sf"/>
</dbReference>
<dbReference type="EMBL" id="BJXL01000103">
    <property type="protein sequence ID" value="GEM84470.1"/>
    <property type="molecule type" value="Genomic_DNA"/>
</dbReference>
<feature type="signal peptide" evidence="1">
    <location>
        <begin position="1"/>
        <end position="22"/>
    </location>
</feature>
<dbReference type="OrthoDB" id="31396at2"/>
<dbReference type="AlphaFoldDB" id="A0A511R4C6"/>
<evidence type="ECO:0000313" key="2">
    <source>
        <dbReference type="EMBL" id="GEM84470.1"/>
    </source>
</evidence>
<protein>
    <submittedName>
        <fullName evidence="2">Uncharacterized protein</fullName>
    </submittedName>
</protein>
<proteinExistence type="predicted"/>
<sequence>MKGLVLSLVLLLPLALAQNAGAVEKLVDEGKFQEAYEAGLRLGSAEGLVLAAKAASYYAGYQAKDSEKADWFGRAEAAARRAIQADSNNAEAYFELARAQGRLSQYRGILESLGLASGIKDNLDRTLRLNPRHAGAKVALALWHHSLISKNVGWLYGANGNVIMPLFNEAIQLEPQTIIHKVELAGVLAAQGKKEDARKQYEAALSIAPKTAADRFDQERARREMAALR</sequence>
<keyword evidence="1" id="KW-0732">Signal</keyword>
<feature type="chain" id="PRO_5021876263" evidence="1">
    <location>
        <begin position="23"/>
        <end position="229"/>
    </location>
</feature>
<dbReference type="Proteomes" id="UP000321197">
    <property type="component" value="Unassembled WGS sequence"/>
</dbReference>
<accession>A0A511R4C6</accession>
<dbReference type="RefSeq" id="WP_119341710.1">
    <property type="nucleotide sequence ID" value="NZ_BJXL01000103.1"/>
</dbReference>
<organism evidence="2 3">
    <name type="scientific">Meiothermus hypogaeus NBRC 106114</name>
    <dbReference type="NCBI Taxonomy" id="1227553"/>
    <lineage>
        <taxon>Bacteria</taxon>
        <taxon>Thermotogati</taxon>
        <taxon>Deinococcota</taxon>
        <taxon>Deinococci</taxon>
        <taxon>Thermales</taxon>
        <taxon>Thermaceae</taxon>
        <taxon>Meiothermus</taxon>
    </lineage>
</organism>
<dbReference type="SUPFAM" id="SSF48452">
    <property type="entry name" value="TPR-like"/>
    <property type="match status" value="1"/>
</dbReference>
<gene>
    <name evidence="2" type="ORF">MHY01S_26360</name>
</gene>
<reference evidence="2 3" key="1">
    <citation type="submission" date="2019-07" db="EMBL/GenBank/DDBJ databases">
        <title>Whole genome shotgun sequence of Meiothermus hypogaeus NBRC 106114.</title>
        <authorList>
            <person name="Hosoyama A."/>
            <person name="Uohara A."/>
            <person name="Ohji S."/>
            <person name="Ichikawa N."/>
        </authorList>
    </citation>
    <scope>NUCLEOTIDE SEQUENCE [LARGE SCALE GENOMIC DNA]</scope>
    <source>
        <strain evidence="2 3">NBRC 106114</strain>
    </source>
</reference>